<feature type="compositionally biased region" description="Polar residues" evidence="7">
    <location>
        <begin position="146"/>
        <end position="156"/>
    </location>
</feature>
<gene>
    <name evidence="9" type="ORF">MSPICULIGERA_LOCUS21770</name>
</gene>
<feature type="compositionally biased region" description="Basic residues" evidence="7">
    <location>
        <begin position="213"/>
        <end position="230"/>
    </location>
</feature>
<evidence type="ECO:0000313" key="9">
    <source>
        <dbReference type="EMBL" id="CAJ0583700.1"/>
    </source>
</evidence>
<evidence type="ECO:0000256" key="2">
    <source>
        <dbReference type="ARBA" id="ARBA00022723"/>
    </source>
</evidence>
<evidence type="ECO:0000313" key="10">
    <source>
        <dbReference type="Proteomes" id="UP001177023"/>
    </source>
</evidence>
<feature type="compositionally biased region" description="Basic and acidic residues" evidence="7">
    <location>
        <begin position="112"/>
        <end position="145"/>
    </location>
</feature>
<dbReference type="Proteomes" id="UP001177023">
    <property type="component" value="Unassembled WGS sequence"/>
</dbReference>
<dbReference type="InterPro" id="IPR049899">
    <property type="entry name" value="Znf_C2HC_C3H"/>
</dbReference>
<dbReference type="PROSITE" id="PS52027">
    <property type="entry name" value="ZF_C2HC_C3H"/>
    <property type="match status" value="1"/>
</dbReference>
<feature type="region of interest" description="Disordered" evidence="7">
    <location>
        <begin position="199"/>
        <end position="270"/>
    </location>
</feature>
<dbReference type="EMBL" id="CATQJA010002665">
    <property type="protein sequence ID" value="CAJ0583700.1"/>
    <property type="molecule type" value="Genomic_DNA"/>
</dbReference>
<dbReference type="PANTHER" id="PTHR13555:SF25">
    <property type="entry name" value="ZINC FINGER C2HC DOMAIN-CONTAINING PROTEIN 1A"/>
    <property type="match status" value="1"/>
</dbReference>
<feature type="region of interest" description="Disordered" evidence="7">
    <location>
        <begin position="47"/>
        <end position="185"/>
    </location>
</feature>
<accession>A0AA36G909</accession>
<dbReference type="InterPro" id="IPR026319">
    <property type="entry name" value="ZC2HC1A/B-like"/>
</dbReference>
<dbReference type="PANTHER" id="PTHR13555">
    <property type="entry name" value="C2H2 ZINC FINGER CGI-62-RELATED"/>
    <property type="match status" value="1"/>
</dbReference>
<dbReference type="AlphaFoldDB" id="A0AA36G909"/>
<proteinExistence type="inferred from homology"/>
<evidence type="ECO:0000256" key="3">
    <source>
        <dbReference type="ARBA" id="ARBA00022737"/>
    </source>
</evidence>
<evidence type="ECO:0000256" key="6">
    <source>
        <dbReference type="PROSITE-ProRule" id="PRU01371"/>
    </source>
</evidence>
<feature type="compositionally biased region" description="Basic and acidic residues" evidence="7">
    <location>
        <begin position="57"/>
        <end position="68"/>
    </location>
</feature>
<name>A0AA36G909_9BILA</name>
<organism evidence="9 10">
    <name type="scientific">Mesorhabditis spiculigera</name>
    <dbReference type="NCBI Taxonomy" id="96644"/>
    <lineage>
        <taxon>Eukaryota</taxon>
        <taxon>Metazoa</taxon>
        <taxon>Ecdysozoa</taxon>
        <taxon>Nematoda</taxon>
        <taxon>Chromadorea</taxon>
        <taxon>Rhabditida</taxon>
        <taxon>Rhabditina</taxon>
        <taxon>Rhabditomorpha</taxon>
        <taxon>Rhabditoidea</taxon>
        <taxon>Rhabditidae</taxon>
        <taxon>Mesorhabditinae</taxon>
        <taxon>Mesorhabditis</taxon>
    </lineage>
</organism>
<protein>
    <recommendedName>
        <fullName evidence="8">C2HC/C3H-type domain-containing protein</fullName>
    </recommendedName>
</protein>
<feature type="non-terminal residue" evidence="9">
    <location>
        <position position="1"/>
    </location>
</feature>
<evidence type="ECO:0000256" key="1">
    <source>
        <dbReference type="ARBA" id="ARBA00010843"/>
    </source>
</evidence>
<comment type="caution">
    <text evidence="9">The sequence shown here is derived from an EMBL/GenBank/DDBJ whole genome shotgun (WGS) entry which is preliminary data.</text>
</comment>
<keyword evidence="3" id="KW-0677">Repeat</keyword>
<comment type="similarity">
    <text evidence="1">Belongs to the ZC2HC1 family.</text>
</comment>
<evidence type="ECO:0000259" key="8">
    <source>
        <dbReference type="PROSITE" id="PS52027"/>
    </source>
</evidence>
<dbReference type="Pfam" id="PF13913">
    <property type="entry name" value="zf-C2HC_2"/>
    <property type="match status" value="1"/>
</dbReference>
<keyword evidence="2" id="KW-0479">Metal-binding</keyword>
<sequence length="270" mass="30776">MPEQEEPTYACRVCGRRFIRTSLDKHEPVCKKLNNLNRKVFDSGKQRATGSDISINDVRRAQKEKEKAGGQFSRPKTQWRERHQDFQEAISASKKPLAKPLSAHRPLPTGDHQPKTREGRNDMRTRSQSRTRDESRRKSHEDRPPRTSNIRPTANSAGVRDIPPVTPNRRSNSAPRTPAQPSRLKAPISNIDLLAQDQATNTPLRGHPENANRRKPRKPVMAGHQRHGTVGRHETEQRGMVAEQETGRRLGIRPEHGTRQDTVPGRRMVR</sequence>
<keyword evidence="5" id="KW-0862">Zinc</keyword>
<evidence type="ECO:0000256" key="5">
    <source>
        <dbReference type="ARBA" id="ARBA00022833"/>
    </source>
</evidence>
<evidence type="ECO:0000256" key="7">
    <source>
        <dbReference type="SAM" id="MobiDB-lite"/>
    </source>
</evidence>
<reference evidence="9" key="1">
    <citation type="submission" date="2023-06" db="EMBL/GenBank/DDBJ databases">
        <authorList>
            <person name="Delattre M."/>
        </authorList>
    </citation>
    <scope>NUCLEOTIDE SEQUENCE</scope>
    <source>
        <strain evidence="9">AF72</strain>
    </source>
</reference>
<evidence type="ECO:0000256" key="4">
    <source>
        <dbReference type="ARBA" id="ARBA00022771"/>
    </source>
</evidence>
<dbReference type="GO" id="GO:0008270">
    <property type="term" value="F:zinc ion binding"/>
    <property type="evidence" value="ECO:0007669"/>
    <property type="project" value="UniProtKB-KW"/>
</dbReference>
<feature type="compositionally biased region" description="Basic and acidic residues" evidence="7">
    <location>
        <begin position="245"/>
        <end position="259"/>
    </location>
</feature>
<keyword evidence="4 6" id="KW-0863">Zinc-finger</keyword>
<keyword evidence="10" id="KW-1185">Reference proteome</keyword>
<feature type="domain" description="C2HC/C3H-type" evidence="8">
    <location>
        <begin position="7"/>
        <end position="36"/>
    </location>
</feature>